<evidence type="ECO:0000313" key="3">
    <source>
        <dbReference type="Proteomes" id="UP000009047"/>
    </source>
</evidence>
<dbReference type="STRING" id="644282.Deba_3070"/>
<gene>
    <name evidence="2" type="ordered locus">Deba_3070</name>
</gene>
<dbReference type="AlphaFoldDB" id="E1QLI8"/>
<name>E1QLI8_DESB2</name>
<dbReference type="HOGENOM" id="CLU_058411_0_0_7"/>
<organism evidence="2 3">
    <name type="scientific">Desulfarculus baarsii (strain ATCC 33931 / DSM 2075 / LMG 7858 / VKM B-1802 / 2st14)</name>
    <dbReference type="NCBI Taxonomy" id="644282"/>
    <lineage>
        <taxon>Bacteria</taxon>
        <taxon>Pseudomonadati</taxon>
        <taxon>Thermodesulfobacteriota</taxon>
        <taxon>Desulfarculia</taxon>
        <taxon>Desulfarculales</taxon>
        <taxon>Desulfarculaceae</taxon>
        <taxon>Desulfarculus</taxon>
    </lineage>
</organism>
<dbReference type="RefSeq" id="WP_013259860.1">
    <property type="nucleotide sequence ID" value="NC_014365.1"/>
</dbReference>
<evidence type="ECO:0000259" key="1">
    <source>
        <dbReference type="Pfam" id="PF09924"/>
    </source>
</evidence>
<dbReference type="OrthoDB" id="9765580at2"/>
<dbReference type="Pfam" id="PF09924">
    <property type="entry name" value="LPG_synthase_C"/>
    <property type="match status" value="1"/>
</dbReference>
<dbReference type="Gene3D" id="3.40.630.30">
    <property type="match status" value="1"/>
</dbReference>
<dbReference type="PANTHER" id="PTHR41373:SF1">
    <property type="entry name" value="PHOSPHATIDYLGLYCEROL LYSYLTRANSFERASE C-TERMINAL DOMAIN-CONTAINING PROTEIN"/>
    <property type="match status" value="1"/>
</dbReference>
<dbReference type="Proteomes" id="UP000009047">
    <property type="component" value="Chromosome"/>
</dbReference>
<keyword evidence="3" id="KW-1185">Reference proteome</keyword>
<dbReference type="EMBL" id="CP002085">
    <property type="protein sequence ID" value="ADK86423.1"/>
    <property type="molecule type" value="Genomic_DNA"/>
</dbReference>
<dbReference type="InterPro" id="IPR024320">
    <property type="entry name" value="LPG_synthase_C"/>
</dbReference>
<protein>
    <submittedName>
        <fullName evidence="2">Uncharacterized conserved protein UCP018688</fullName>
    </submittedName>
</protein>
<dbReference type="PANTHER" id="PTHR41373">
    <property type="entry name" value="DUF2156 DOMAIN-CONTAINING PROTEIN"/>
    <property type="match status" value="1"/>
</dbReference>
<reference evidence="2 3" key="1">
    <citation type="journal article" date="2010" name="Stand. Genomic Sci.">
        <title>Complete genome sequence of Desulfarculus baarsii type strain (2st14).</title>
        <authorList>
            <person name="Sun H."/>
            <person name="Spring S."/>
            <person name="Lapidus A."/>
            <person name="Davenport K."/>
            <person name="Del Rio T.G."/>
            <person name="Tice H."/>
            <person name="Nolan M."/>
            <person name="Copeland A."/>
            <person name="Cheng J.F."/>
            <person name="Lucas S."/>
            <person name="Tapia R."/>
            <person name="Goodwin L."/>
            <person name="Pitluck S."/>
            <person name="Ivanova N."/>
            <person name="Pagani I."/>
            <person name="Mavromatis K."/>
            <person name="Ovchinnikova G."/>
            <person name="Pati A."/>
            <person name="Chen A."/>
            <person name="Palaniappan K."/>
            <person name="Hauser L."/>
            <person name="Chang Y.J."/>
            <person name="Jeffries C.D."/>
            <person name="Detter J.C."/>
            <person name="Han C."/>
            <person name="Rohde M."/>
            <person name="Brambilla E."/>
            <person name="Goker M."/>
            <person name="Woyke T."/>
            <person name="Bristow J."/>
            <person name="Eisen J.A."/>
            <person name="Markowitz V."/>
            <person name="Hugenholtz P."/>
            <person name="Kyrpides N.C."/>
            <person name="Klenk H.P."/>
            <person name="Land M."/>
        </authorList>
    </citation>
    <scope>NUCLEOTIDE SEQUENCE [LARGE SCALE GENOMIC DNA]</scope>
    <source>
        <strain evidence="3">ATCC 33931 / DSM 2075 / LMG 7858 / VKM B-1802 / 2st14</strain>
    </source>
</reference>
<proteinExistence type="predicted"/>
<accession>E1QLI8</accession>
<dbReference type="InterPro" id="IPR016181">
    <property type="entry name" value="Acyl_CoA_acyltransferase"/>
</dbReference>
<sequence>MNIQDYKPLELADIGALQPLLRDARPRVSELSFTNLFMWRGHYRPRWAMIQGCLQIIMDPIGGAPFAMQPVGPGDKAAAMAQALEALARAGHEPVIRRADAAFVQAFAAGPAYQARPDRDQFDYVYLAEDLINLAGRRYHRKKNHYNQFVKSVPHQYKPLDMELVEQVLEMQEHWCQMRECGGDPSLINEDVAIKEALSNFDKLDYVGGAICVQGRVEAFSLGEMLNDDTAVIHIEKANPDLPGLYAVINRDFAAAAFGQVKYVNREQDLGLEGLRAAKESYRPALMIEKFDVRPA</sequence>
<dbReference type="KEGG" id="dbr:Deba_3070"/>
<dbReference type="PIRSF" id="PIRSF018688">
    <property type="entry name" value="UCP018688"/>
    <property type="match status" value="1"/>
</dbReference>
<evidence type="ECO:0000313" key="2">
    <source>
        <dbReference type="EMBL" id="ADK86423.1"/>
    </source>
</evidence>
<dbReference type="InterPro" id="IPR016732">
    <property type="entry name" value="UCP018688"/>
</dbReference>
<dbReference type="eggNOG" id="COG4866">
    <property type="taxonomic scope" value="Bacteria"/>
</dbReference>
<feature type="domain" description="Phosphatidylglycerol lysyltransferase C-terminal" evidence="1">
    <location>
        <begin position="25"/>
        <end position="291"/>
    </location>
</feature>
<dbReference type="SUPFAM" id="SSF55729">
    <property type="entry name" value="Acyl-CoA N-acyltransferases (Nat)"/>
    <property type="match status" value="2"/>
</dbReference>